<sequence length="241" mass="26132">MSSNLVAFILGAGSHIGAALAAHLRKNGYRVALGSRNPKPDTSEDEGYFHVKVDVESRVSIESAFEAVVSKLGPVNAVIYNGELPPDSSASVAFPEDEADFLSLSSEEVYKAALLGAGTFAAAQQALKSFRNDVHREHPKAFIVTGNLLPFDQFSPSKFFTLGAQKALQTRFVATASKSYEAENIKFYFATLVGKDGGLPGPDFPASAETHAKVYWELINNKQTNWDHRFTLDGKTFLPSV</sequence>
<comment type="similarity">
    <text evidence="1">Belongs to the short-chain dehydrogenases/reductases (SDR) family.</text>
</comment>
<feature type="chain" id="PRO_5040787263" evidence="3">
    <location>
        <begin position="22"/>
        <end position="241"/>
    </location>
</feature>
<organism evidence="4 5">
    <name type="scientific">Agrocybe chaxingu</name>
    <dbReference type="NCBI Taxonomy" id="84603"/>
    <lineage>
        <taxon>Eukaryota</taxon>
        <taxon>Fungi</taxon>
        <taxon>Dikarya</taxon>
        <taxon>Basidiomycota</taxon>
        <taxon>Agaricomycotina</taxon>
        <taxon>Agaricomycetes</taxon>
        <taxon>Agaricomycetidae</taxon>
        <taxon>Agaricales</taxon>
        <taxon>Agaricineae</taxon>
        <taxon>Strophariaceae</taxon>
        <taxon>Agrocybe</taxon>
    </lineage>
</organism>
<evidence type="ECO:0000313" key="5">
    <source>
        <dbReference type="Proteomes" id="UP001148786"/>
    </source>
</evidence>
<dbReference type="OrthoDB" id="5336600at2759"/>
<keyword evidence="2" id="KW-0560">Oxidoreductase</keyword>
<accession>A0A9W8MYR0</accession>
<reference evidence="4" key="1">
    <citation type="submission" date="2022-07" db="EMBL/GenBank/DDBJ databases">
        <title>Genome Sequence of Agrocybe chaxingu.</title>
        <authorList>
            <person name="Buettner E."/>
        </authorList>
    </citation>
    <scope>NUCLEOTIDE SEQUENCE</scope>
    <source>
        <strain evidence="4">MP-N11</strain>
    </source>
</reference>
<keyword evidence="3" id="KW-0732">Signal</keyword>
<evidence type="ECO:0000256" key="2">
    <source>
        <dbReference type="ARBA" id="ARBA00023002"/>
    </source>
</evidence>
<dbReference type="SUPFAM" id="SSF51735">
    <property type="entry name" value="NAD(P)-binding Rossmann-fold domains"/>
    <property type="match status" value="1"/>
</dbReference>
<dbReference type="Proteomes" id="UP001148786">
    <property type="component" value="Unassembled WGS sequence"/>
</dbReference>
<dbReference type="PANTHER" id="PTHR43669">
    <property type="entry name" value="5-KETO-D-GLUCONATE 5-REDUCTASE"/>
    <property type="match status" value="1"/>
</dbReference>
<dbReference type="InterPro" id="IPR002347">
    <property type="entry name" value="SDR_fam"/>
</dbReference>
<proteinExistence type="inferred from homology"/>
<comment type="caution">
    <text evidence="4">The sequence shown here is derived from an EMBL/GenBank/DDBJ whole genome shotgun (WGS) entry which is preliminary data.</text>
</comment>
<evidence type="ECO:0000313" key="4">
    <source>
        <dbReference type="EMBL" id="KAJ3513691.1"/>
    </source>
</evidence>
<name>A0A9W8MYR0_9AGAR</name>
<dbReference type="InterPro" id="IPR036291">
    <property type="entry name" value="NAD(P)-bd_dom_sf"/>
</dbReference>
<protein>
    <submittedName>
        <fullName evidence="4">Uncharacterized protein</fullName>
    </submittedName>
</protein>
<dbReference type="AlphaFoldDB" id="A0A9W8MYR0"/>
<evidence type="ECO:0000256" key="3">
    <source>
        <dbReference type="SAM" id="SignalP"/>
    </source>
</evidence>
<feature type="signal peptide" evidence="3">
    <location>
        <begin position="1"/>
        <end position="21"/>
    </location>
</feature>
<dbReference type="Pfam" id="PF00106">
    <property type="entry name" value="adh_short"/>
    <property type="match status" value="1"/>
</dbReference>
<dbReference type="Gene3D" id="3.40.50.720">
    <property type="entry name" value="NAD(P)-binding Rossmann-like Domain"/>
    <property type="match status" value="1"/>
</dbReference>
<evidence type="ECO:0000256" key="1">
    <source>
        <dbReference type="ARBA" id="ARBA00006484"/>
    </source>
</evidence>
<gene>
    <name evidence="4" type="ORF">NLJ89_g2807</name>
</gene>
<dbReference type="PANTHER" id="PTHR43669:SF4">
    <property type="entry name" value="SHORT-CHAIN DEHYDROGENASE"/>
    <property type="match status" value="1"/>
</dbReference>
<dbReference type="EMBL" id="JANKHO010000184">
    <property type="protein sequence ID" value="KAJ3513691.1"/>
    <property type="molecule type" value="Genomic_DNA"/>
</dbReference>
<keyword evidence="5" id="KW-1185">Reference proteome</keyword>
<dbReference type="GO" id="GO:0016491">
    <property type="term" value="F:oxidoreductase activity"/>
    <property type="evidence" value="ECO:0007669"/>
    <property type="project" value="UniProtKB-KW"/>
</dbReference>